<reference evidence="7" key="1">
    <citation type="journal article" date="2021" name="Front. Plant Sci.">
        <title>Chromosome-Scale Genome Assembly for Chinese Sour Jujube and Insights Into Its Genome Evolution and Domestication Signature.</title>
        <authorList>
            <person name="Shen L.-Y."/>
            <person name="Luo H."/>
            <person name="Wang X.-L."/>
            <person name="Wang X.-M."/>
            <person name="Qiu X.-J."/>
            <person name="Liu H."/>
            <person name="Zhou S.-S."/>
            <person name="Jia K.-H."/>
            <person name="Nie S."/>
            <person name="Bao Y.-T."/>
            <person name="Zhang R.-G."/>
            <person name="Yun Q.-Z."/>
            <person name="Chai Y.-H."/>
            <person name="Lu J.-Y."/>
            <person name="Li Y."/>
            <person name="Zhao S.-W."/>
            <person name="Mao J.-F."/>
            <person name="Jia S.-G."/>
            <person name="Mao Y.-M."/>
        </authorList>
    </citation>
    <scope>NUCLEOTIDE SEQUENCE</scope>
    <source>
        <strain evidence="7">AT0</strain>
        <tissue evidence="7">Leaf</tissue>
    </source>
</reference>
<dbReference type="PROSITE" id="PS50011">
    <property type="entry name" value="PROTEIN_KINASE_DOM"/>
    <property type="match status" value="1"/>
</dbReference>
<dbReference type="PANTHER" id="PTHR27002:SF181">
    <property type="entry name" value="RECEPTOR-LIKE SERINE_THREONINE-PROTEIN KINASE"/>
    <property type="match status" value="1"/>
</dbReference>
<dbReference type="SUPFAM" id="SSF56112">
    <property type="entry name" value="Protein kinase-like (PK-like)"/>
    <property type="match status" value="1"/>
</dbReference>
<dbReference type="InterPro" id="IPR000719">
    <property type="entry name" value="Prot_kinase_dom"/>
</dbReference>
<sequence length="150" mass="17228">MSTHVTLLEKQLVWQHGNYTRNFFWECSHHVAADVDGFNQVVLSLLYDCNDCLYNGFQEAVEDIESAESLQYNFGTIRVATEDFADVNKHGEGGFGAIYRITPSVENFNWDMHFEIIEGVAQGILYRHEDSLLRVIHHDLKASNIMSDKK</sequence>
<dbReference type="Proteomes" id="UP000813462">
    <property type="component" value="Unassembled WGS sequence"/>
</dbReference>
<evidence type="ECO:0000256" key="2">
    <source>
        <dbReference type="ARBA" id="ARBA00022679"/>
    </source>
</evidence>
<dbReference type="GO" id="GO:0005524">
    <property type="term" value="F:ATP binding"/>
    <property type="evidence" value="ECO:0007669"/>
    <property type="project" value="UniProtKB-KW"/>
</dbReference>
<evidence type="ECO:0000259" key="6">
    <source>
        <dbReference type="PROSITE" id="PS50011"/>
    </source>
</evidence>
<protein>
    <recommendedName>
        <fullName evidence="6">Protein kinase domain-containing protein</fullName>
    </recommendedName>
</protein>
<evidence type="ECO:0000313" key="8">
    <source>
        <dbReference type="Proteomes" id="UP000813462"/>
    </source>
</evidence>
<evidence type="ECO:0000256" key="5">
    <source>
        <dbReference type="ARBA" id="ARBA00022840"/>
    </source>
</evidence>
<dbReference type="GO" id="GO:0005886">
    <property type="term" value="C:plasma membrane"/>
    <property type="evidence" value="ECO:0007669"/>
    <property type="project" value="TreeGrafter"/>
</dbReference>
<dbReference type="InterPro" id="IPR011009">
    <property type="entry name" value="Kinase-like_dom_sf"/>
</dbReference>
<keyword evidence="3" id="KW-0547">Nucleotide-binding</keyword>
<evidence type="ECO:0000313" key="7">
    <source>
        <dbReference type="EMBL" id="KAH7545502.1"/>
    </source>
</evidence>
<dbReference type="EMBL" id="JAEACU010000001">
    <property type="protein sequence ID" value="KAH7545502.1"/>
    <property type="molecule type" value="Genomic_DNA"/>
</dbReference>
<feature type="domain" description="Protein kinase" evidence="6">
    <location>
        <begin position="1"/>
        <end position="150"/>
    </location>
</feature>
<keyword evidence="4" id="KW-0418">Kinase</keyword>
<comment type="caution">
    <text evidence="7">The sequence shown here is derived from an EMBL/GenBank/DDBJ whole genome shotgun (WGS) entry which is preliminary data.</text>
</comment>
<organism evidence="7 8">
    <name type="scientific">Ziziphus jujuba var. spinosa</name>
    <dbReference type="NCBI Taxonomy" id="714518"/>
    <lineage>
        <taxon>Eukaryota</taxon>
        <taxon>Viridiplantae</taxon>
        <taxon>Streptophyta</taxon>
        <taxon>Embryophyta</taxon>
        <taxon>Tracheophyta</taxon>
        <taxon>Spermatophyta</taxon>
        <taxon>Magnoliopsida</taxon>
        <taxon>eudicotyledons</taxon>
        <taxon>Gunneridae</taxon>
        <taxon>Pentapetalae</taxon>
        <taxon>rosids</taxon>
        <taxon>fabids</taxon>
        <taxon>Rosales</taxon>
        <taxon>Rhamnaceae</taxon>
        <taxon>Paliureae</taxon>
        <taxon>Ziziphus</taxon>
    </lineage>
</organism>
<proteinExistence type="predicted"/>
<dbReference type="PANTHER" id="PTHR27002">
    <property type="entry name" value="RECEPTOR-LIKE SERINE/THREONINE-PROTEIN KINASE SD1-8"/>
    <property type="match status" value="1"/>
</dbReference>
<name>A0A978W0L8_ZIZJJ</name>
<keyword evidence="1" id="KW-0723">Serine/threonine-protein kinase</keyword>
<dbReference type="AlphaFoldDB" id="A0A978W0L8"/>
<evidence type="ECO:0000256" key="1">
    <source>
        <dbReference type="ARBA" id="ARBA00022527"/>
    </source>
</evidence>
<accession>A0A978W0L8</accession>
<keyword evidence="5" id="KW-0067">ATP-binding</keyword>
<evidence type="ECO:0000256" key="3">
    <source>
        <dbReference type="ARBA" id="ARBA00022741"/>
    </source>
</evidence>
<keyword evidence="2" id="KW-0808">Transferase</keyword>
<dbReference type="Gene3D" id="1.10.510.10">
    <property type="entry name" value="Transferase(Phosphotransferase) domain 1"/>
    <property type="match status" value="1"/>
</dbReference>
<dbReference type="GO" id="GO:0004674">
    <property type="term" value="F:protein serine/threonine kinase activity"/>
    <property type="evidence" value="ECO:0007669"/>
    <property type="project" value="UniProtKB-KW"/>
</dbReference>
<evidence type="ECO:0000256" key="4">
    <source>
        <dbReference type="ARBA" id="ARBA00022777"/>
    </source>
</evidence>
<gene>
    <name evidence="7" type="ORF">FEM48_Zijuj01G0100700</name>
</gene>